<keyword evidence="2" id="KW-1185">Reference proteome</keyword>
<dbReference type="InterPro" id="IPR009241">
    <property type="entry name" value="HigB-like"/>
</dbReference>
<accession>A0A4R5LY32</accession>
<evidence type="ECO:0000313" key="2">
    <source>
        <dbReference type="Proteomes" id="UP000295722"/>
    </source>
</evidence>
<name>A0A4R5LY32_9BURK</name>
<organism evidence="1 2">
    <name type="scientific">Paraburkholderia silviterrae</name>
    <dbReference type="NCBI Taxonomy" id="2528715"/>
    <lineage>
        <taxon>Bacteria</taxon>
        <taxon>Pseudomonadati</taxon>
        <taxon>Pseudomonadota</taxon>
        <taxon>Betaproteobacteria</taxon>
        <taxon>Burkholderiales</taxon>
        <taxon>Burkholderiaceae</taxon>
        <taxon>Paraburkholderia</taxon>
    </lineage>
</organism>
<gene>
    <name evidence="1" type="ORF">EYW47_38750</name>
</gene>
<protein>
    <submittedName>
        <fullName evidence="1">Type II toxin-antitoxin system RelE/ParE family toxin</fullName>
    </submittedName>
</protein>
<dbReference type="Proteomes" id="UP000295722">
    <property type="component" value="Unassembled WGS sequence"/>
</dbReference>
<reference evidence="1 2" key="1">
    <citation type="submission" date="2019-03" db="EMBL/GenBank/DDBJ databases">
        <title>Paraburkholderia sp. 4M-K11, isolated from subtropical forest soil.</title>
        <authorList>
            <person name="Gao Z.-H."/>
            <person name="Qiu L.-H."/>
        </authorList>
    </citation>
    <scope>NUCLEOTIDE SEQUENCE [LARGE SCALE GENOMIC DNA]</scope>
    <source>
        <strain evidence="1 2">4M-K11</strain>
    </source>
</reference>
<dbReference type="EMBL" id="SMRP01000049">
    <property type="protein sequence ID" value="TDG17211.1"/>
    <property type="molecule type" value="Genomic_DNA"/>
</dbReference>
<dbReference type="AlphaFoldDB" id="A0A4R5LY32"/>
<dbReference type="OrthoDB" id="3233388at2"/>
<sequence length="130" mass="14660">MAPNAVLGQICSNFANLLISKQHVDDHVLQRARKDRGFLATDGYSRRLLTAARRHGEVRCRSADAAFARYGGGLFELRPRGHEGIGRVFYCTQMGQRIVILHSFIKKTQETPVAELRIARKRLKEVLDNG</sequence>
<dbReference type="RefSeq" id="WP_133200091.1">
    <property type="nucleotide sequence ID" value="NZ_JBHUCW010000014.1"/>
</dbReference>
<dbReference type="Pfam" id="PF05973">
    <property type="entry name" value="Gp49"/>
    <property type="match status" value="1"/>
</dbReference>
<proteinExistence type="predicted"/>
<comment type="caution">
    <text evidence="1">The sequence shown here is derived from an EMBL/GenBank/DDBJ whole genome shotgun (WGS) entry which is preliminary data.</text>
</comment>
<evidence type="ECO:0000313" key="1">
    <source>
        <dbReference type="EMBL" id="TDG17211.1"/>
    </source>
</evidence>